<comment type="caution">
    <text evidence="4">The sequence shown here is derived from an EMBL/GenBank/DDBJ whole genome shotgun (WGS) entry which is preliminary data.</text>
</comment>
<dbReference type="Proteomes" id="UP000620025">
    <property type="component" value="Unassembled WGS sequence"/>
</dbReference>
<reference evidence="4 5" key="1">
    <citation type="journal article" date="2020" name="FEMS Microbiol. Ecol.">
        <title>Temporal dynamics of bacterial communities during seed development and maturation.</title>
        <authorList>
            <person name="Chesneau G."/>
            <person name="Torres-Cortes G."/>
            <person name="Briand M."/>
            <person name="Darrasse A."/>
            <person name="Preveaux A."/>
            <person name="Marais C."/>
            <person name="Jacques M.A."/>
            <person name="Shade A."/>
            <person name="Barret M."/>
        </authorList>
    </citation>
    <scope>NUCLEOTIDE SEQUENCE [LARGE SCALE GENOMIC DNA]</scope>
    <source>
        <strain evidence="4 5">CFBP13599</strain>
    </source>
</reference>
<gene>
    <name evidence="4" type="ORF">IFT38_10540</name>
</gene>
<dbReference type="InterPro" id="IPR025157">
    <property type="entry name" value="Hemagglutinin_rpt"/>
</dbReference>
<evidence type="ECO:0000313" key="5">
    <source>
        <dbReference type="Proteomes" id="UP000620025"/>
    </source>
</evidence>
<keyword evidence="5" id="KW-1185">Reference proteome</keyword>
<feature type="signal peptide" evidence="2">
    <location>
        <begin position="1"/>
        <end position="33"/>
    </location>
</feature>
<dbReference type="NCBIfam" id="TIGR01901">
    <property type="entry name" value="adhes_NPXG"/>
    <property type="match status" value="1"/>
</dbReference>
<dbReference type="InterPro" id="IPR011050">
    <property type="entry name" value="Pectin_lyase_fold/virulence"/>
</dbReference>
<dbReference type="SUPFAM" id="SSF51126">
    <property type="entry name" value="Pectin lyase-like"/>
    <property type="match status" value="1"/>
</dbReference>
<dbReference type="EMBL" id="JACYWZ010000003">
    <property type="protein sequence ID" value="MBD8769982.1"/>
    <property type="molecule type" value="Genomic_DNA"/>
</dbReference>
<dbReference type="Pfam" id="PF05860">
    <property type="entry name" value="TPS"/>
    <property type="match status" value="1"/>
</dbReference>
<dbReference type="InterPro" id="IPR008638">
    <property type="entry name" value="FhaB/CdiA-like_TPS"/>
</dbReference>
<evidence type="ECO:0000256" key="2">
    <source>
        <dbReference type="SAM" id="SignalP"/>
    </source>
</evidence>
<name>A0ABR9BYI7_9PSED</name>
<keyword evidence="2" id="KW-0732">Signal</keyword>
<proteinExistence type="predicted"/>
<dbReference type="InterPro" id="IPR012334">
    <property type="entry name" value="Pectin_lyas_fold"/>
</dbReference>
<feature type="domain" description="Filamentous haemagglutinin FhaB/tRNA nuclease CdiA-like TPS" evidence="3">
    <location>
        <begin position="51"/>
        <end position="176"/>
    </location>
</feature>
<organism evidence="4 5">
    <name type="scientific">Pseudomonas coleopterorum</name>
    <dbReference type="NCBI Taxonomy" id="1605838"/>
    <lineage>
        <taxon>Bacteria</taxon>
        <taxon>Pseudomonadati</taxon>
        <taxon>Pseudomonadota</taxon>
        <taxon>Gammaproteobacteria</taxon>
        <taxon>Pseudomonadales</taxon>
        <taxon>Pseudomonadaceae</taxon>
        <taxon>Pseudomonas</taxon>
    </lineage>
</organism>
<feature type="chain" id="PRO_5046935279" evidence="2">
    <location>
        <begin position="34"/>
        <end position="890"/>
    </location>
</feature>
<feature type="region of interest" description="Disordered" evidence="1">
    <location>
        <begin position="665"/>
        <end position="684"/>
    </location>
</feature>
<sequence length="890" mass="92625">MQQAAFSTQSFTRHGLGLAVSAVLLTTLGSASASELIAADGPMGMAILGNQAGVPVVDIVAPNTQGLSHNRWQDYNVGTAGLVLNNSLAAGQVQLGGVALDIGANRQFADVAASTILNEVVGTRGSTIAGSQVIFGQAADYVLSNPNGIELNGARMTLDSARTVTYVVGTPEFSDGVISQYDTRSQSPAEHRLVVGQNGLDVGTGSVRLIAPTVQKTGTITAGGDLTLLLGNHLVDARSLSTEAVARSSAAVDASLLGAMHARRIKIVSTDQGVGLNMGITRLRGDKGIEISSAGALSIGSSVVNQGQHGQAAIDAGEQDLVLSAGGDMTLKSVAIVAQNIDARSRGLLKLDALSNQTETQRQASADDHWFTLAAGESDAQVTERSLTHVGNRLKATRNVRLDGRSGIEMAATRVDGPEDVGFYTVRGGVQLGAKMDQSWRTVRVASLQGTDDSASTYTETVQATHIQGGTVSLPTATLLGATIHATHSLDIGGAGATHIGSLDFKRTLTQGTGARRVSLTDTLAHEALQERRYRRPSQLQAPNASLSLHGTEIRIVGSQLSAKDVRLQFDGTVAIEGGSEDTRIEGARPAAQQFQRSFDRSAQSNVASVVQATDTLAIRARRSTFREGSVSVRGSHLLGDKAVIVDAEDNMWISSADEKQSFNLSGPQWGPVPGERPQTDAWSRKGFRESQARSTLGGAGSLHVAAGGLLDVAGSSLDAGGDITLAATDIQLTGSLAPTGPRNETIWLDNDLPGYYFAPIAGGTDARVTDRINNGFAMKAGGSIDITAKRLATHAASVNAADQLTLPSALAMLKDTPVEDADAIRSNYHGYVAPRPSSWQSLAGLPLAALDVAVPSSNGTTRESTFVAGEVSADTAQRIQALNIPLILR</sequence>
<dbReference type="SMART" id="SM00912">
    <property type="entry name" value="Haemagg_act"/>
    <property type="match status" value="1"/>
</dbReference>
<evidence type="ECO:0000313" key="4">
    <source>
        <dbReference type="EMBL" id="MBD8769982.1"/>
    </source>
</evidence>
<dbReference type="Gene3D" id="2.160.20.10">
    <property type="entry name" value="Single-stranded right-handed beta-helix, Pectin lyase-like"/>
    <property type="match status" value="1"/>
</dbReference>
<protein>
    <submittedName>
        <fullName evidence="4">Filamentous hemagglutinin N-terminal domain-containing protein</fullName>
    </submittedName>
</protein>
<evidence type="ECO:0000256" key="1">
    <source>
        <dbReference type="SAM" id="MobiDB-lite"/>
    </source>
</evidence>
<evidence type="ECO:0000259" key="3">
    <source>
        <dbReference type="SMART" id="SM00912"/>
    </source>
</evidence>
<dbReference type="RefSeq" id="WP_192067451.1">
    <property type="nucleotide sequence ID" value="NZ_JACYWY010000001.1"/>
</dbReference>
<dbReference type="Pfam" id="PF13332">
    <property type="entry name" value="Fil_haemagg_2"/>
    <property type="match status" value="1"/>
</dbReference>
<accession>A0ABR9BYI7</accession>